<dbReference type="InterPro" id="IPR043429">
    <property type="entry name" value="ArtM/GltK/GlnP/TcyL/YhdX-like"/>
</dbReference>
<comment type="caution">
    <text evidence="11">The sequence shown here is derived from an EMBL/GenBank/DDBJ whole genome shotgun (WGS) entry which is preliminary data.</text>
</comment>
<feature type="transmembrane region" description="Helical" evidence="9">
    <location>
        <begin position="21"/>
        <end position="46"/>
    </location>
</feature>
<dbReference type="OrthoDB" id="9814550at2"/>
<keyword evidence="5 9" id="KW-0812">Transmembrane</keyword>
<dbReference type="PANTHER" id="PTHR30614:SF0">
    <property type="entry name" value="L-CYSTINE TRANSPORT SYSTEM PERMEASE PROTEIN TCYL"/>
    <property type="match status" value="1"/>
</dbReference>
<keyword evidence="8 9" id="KW-0472">Membrane</keyword>
<dbReference type="InterPro" id="IPR010065">
    <property type="entry name" value="AA_ABC_transptr_permease_3TM"/>
</dbReference>
<dbReference type="Gene3D" id="1.10.3720.10">
    <property type="entry name" value="MetI-like"/>
    <property type="match status" value="1"/>
</dbReference>
<feature type="domain" description="ABC transmembrane type-1" evidence="10">
    <location>
        <begin position="22"/>
        <end position="210"/>
    </location>
</feature>
<dbReference type="GO" id="GO:0043190">
    <property type="term" value="C:ATP-binding cassette (ABC) transporter complex"/>
    <property type="evidence" value="ECO:0007669"/>
    <property type="project" value="InterPro"/>
</dbReference>
<evidence type="ECO:0000256" key="7">
    <source>
        <dbReference type="ARBA" id="ARBA00022989"/>
    </source>
</evidence>
<reference evidence="11 12" key="1">
    <citation type="submission" date="2019-03" db="EMBL/GenBank/DDBJ databases">
        <title>Genomic Encyclopedia of Type Strains, Phase IV (KMG-IV): sequencing the most valuable type-strain genomes for metagenomic binning, comparative biology and taxonomic classification.</title>
        <authorList>
            <person name="Goeker M."/>
        </authorList>
    </citation>
    <scope>NUCLEOTIDE SEQUENCE [LARGE SCALE GENOMIC DNA]</scope>
    <source>
        <strain evidence="11 12">DSM 101</strain>
    </source>
</reference>
<dbReference type="CDD" id="cd06261">
    <property type="entry name" value="TM_PBP2"/>
    <property type="match status" value="1"/>
</dbReference>
<evidence type="ECO:0000256" key="4">
    <source>
        <dbReference type="ARBA" id="ARBA00022475"/>
    </source>
</evidence>
<evidence type="ECO:0000313" key="12">
    <source>
        <dbReference type="Proteomes" id="UP000295030"/>
    </source>
</evidence>
<dbReference type="Proteomes" id="UP000295030">
    <property type="component" value="Unassembled WGS sequence"/>
</dbReference>
<evidence type="ECO:0000256" key="5">
    <source>
        <dbReference type="ARBA" id="ARBA00022692"/>
    </source>
</evidence>
<organism evidence="11 12">
    <name type="scientific">Ancylobacter aquaticus</name>
    <dbReference type="NCBI Taxonomy" id="100"/>
    <lineage>
        <taxon>Bacteria</taxon>
        <taxon>Pseudomonadati</taxon>
        <taxon>Pseudomonadota</taxon>
        <taxon>Alphaproteobacteria</taxon>
        <taxon>Hyphomicrobiales</taxon>
        <taxon>Xanthobacteraceae</taxon>
        <taxon>Ancylobacter</taxon>
    </lineage>
</organism>
<keyword evidence="4" id="KW-1003">Cell membrane</keyword>
<dbReference type="PROSITE" id="PS50928">
    <property type="entry name" value="ABC_TM1"/>
    <property type="match status" value="1"/>
</dbReference>
<keyword evidence="7 9" id="KW-1133">Transmembrane helix</keyword>
<evidence type="ECO:0000256" key="9">
    <source>
        <dbReference type="RuleBase" id="RU363032"/>
    </source>
</evidence>
<feature type="transmembrane region" description="Helical" evidence="9">
    <location>
        <begin position="189"/>
        <end position="211"/>
    </location>
</feature>
<keyword evidence="3 9" id="KW-0813">Transport</keyword>
<dbReference type="AlphaFoldDB" id="A0A4R1IBZ4"/>
<evidence type="ECO:0000256" key="2">
    <source>
        <dbReference type="ARBA" id="ARBA00010072"/>
    </source>
</evidence>
<protein>
    <submittedName>
        <fullName evidence="11">Amino acid ABC transporter membrane protein 2 (PAAT family)</fullName>
    </submittedName>
</protein>
<accession>A0A4R1IBZ4</accession>
<dbReference type="PANTHER" id="PTHR30614">
    <property type="entry name" value="MEMBRANE COMPONENT OF AMINO ACID ABC TRANSPORTER"/>
    <property type="match status" value="1"/>
</dbReference>
<keyword evidence="6" id="KW-0029">Amino-acid transport</keyword>
<feature type="transmembrane region" description="Helical" evidence="9">
    <location>
        <begin position="52"/>
        <end position="72"/>
    </location>
</feature>
<dbReference type="Pfam" id="PF00528">
    <property type="entry name" value="BPD_transp_1"/>
    <property type="match status" value="1"/>
</dbReference>
<comment type="similarity">
    <text evidence="2">Belongs to the binding-protein-dependent transport system permease family. HisMQ subfamily.</text>
</comment>
<feature type="transmembrane region" description="Helical" evidence="9">
    <location>
        <begin position="139"/>
        <end position="159"/>
    </location>
</feature>
<dbReference type="GO" id="GO:0015184">
    <property type="term" value="F:L-cystine transmembrane transporter activity"/>
    <property type="evidence" value="ECO:0007669"/>
    <property type="project" value="TreeGrafter"/>
</dbReference>
<feature type="transmembrane region" description="Helical" evidence="9">
    <location>
        <begin position="84"/>
        <end position="104"/>
    </location>
</feature>
<dbReference type="SUPFAM" id="SSF161098">
    <property type="entry name" value="MetI-like"/>
    <property type="match status" value="1"/>
</dbReference>
<keyword evidence="12" id="KW-1185">Reference proteome</keyword>
<name>A0A4R1IBZ4_ANCAQ</name>
<dbReference type="InterPro" id="IPR000515">
    <property type="entry name" value="MetI-like"/>
</dbReference>
<evidence type="ECO:0000256" key="6">
    <source>
        <dbReference type="ARBA" id="ARBA00022970"/>
    </source>
</evidence>
<proteinExistence type="inferred from homology"/>
<evidence type="ECO:0000256" key="1">
    <source>
        <dbReference type="ARBA" id="ARBA00004429"/>
    </source>
</evidence>
<evidence type="ECO:0000256" key="8">
    <source>
        <dbReference type="ARBA" id="ARBA00023136"/>
    </source>
</evidence>
<evidence type="ECO:0000313" key="11">
    <source>
        <dbReference type="EMBL" id="TCK30659.1"/>
    </source>
</evidence>
<comment type="subcellular location">
    <subcellularLocation>
        <location evidence="1">Cell inner membrane</location>
        <topology evidence="1">Multi-pass membrane protein</topology>
    </subcellularLocation>
    <subcellularLocation>
        <location evidence="9">Cell membrane</location>
        <topology evidence="9">Multi-pass membrane protein</topology>
    </subcellularLocation>
</comment>
<evidence type="ECO:0000256" key="3">
    <source>
        <dbReference type="ARBA" id="ARBA00022448"/>
    </source>
</evidence>
<dbReference type="EMBL" id="SMFY01000001">
    <property type="protein sequence ID" value="TCK30659.1"/>
    <property type="molecule type" value="Genomic_DNA"/>
</dbReference>
<sequence length="221" mass="24656">MFSSLFETTFSFNDLMFMLKGAGVTLMLTFWAVLGGTLLGVVFGVVRAVSPWWVNAPLGAVLDVFRSIPLLIQLVVANSFKTIIGIHWSPFTVGCVVLALYMSAYCTEIVRSGFLAVPTTTRRAARSLGLTWRQDLTEIVFPIALRVALPSWIGLTLGVMKDTAMVWWIGVVELLRSSQVIVTRIHEPLFVLTIAGLIYFLMSFPIARLGARLEKRWREND</sequence>
<dbReference type="NCBIfam" id="TIGR01726">
    <property type="entry name" value="HEQRo_perm_3TM"/>
    <property type="match status" value="1"/>
</dbReference>
<evidence type="ECO:0000259" key="10">
    <source>
        <dbReference type="PROSITE" id="PS50928"/>
    </source>
</evidence>
<dbReference type="InterPro" id="IPR035906">
    <property type="entry name" value="MetI-like_sf"/>
</dbReference>
<gene>
    <name evidence="11" type="ORF">EV667_0756</name>
</gene>